<evidence type="ECO:0000259" key="1">
    <source>
        <dbReference type="Pfam" id="PF04230"/>
    </source>
</evidence>
<dbReference type="EMBL" id="CP000931">
    <property type="protein sequence ID" value="ABZ78745.1"/>
    <property type="molecule type" value="Genomic_DNA"/>
</dbReference>
<dbReference type="InterPro" id="IPR007345">
    <property type="entry name" value="Polysacch_pyruvyl_Trfase"/>
</dbReference>
<evidence type="ECO:0000313" key="2">
    <source>
        <dbReference type="EMBL" id="ABZ78745.1"/>
    </source>
</evidence>
<keyword evidence="2" id="KW-0808">Transferase</keyword>
<accession>B0TNL3</accession>
<gene>
    <name evidence="2" type="ordered locus">Shal_4205</name>
</gene>
<dbReference type="KEGG" id="shl:Shal_4205"/>
<dbReference type="eggNOG" id="COG5039">
    <property type="taxonomic scope" value="Bacteria"/>
</dbReference>
<organism evidence="2 3">
    <name type="scientific">Shewanella halifaxensis (strain HAW-EB4)</name>
    <dbReference type="NCBI Taxonomy" id="458817"/>
    <lineage>
        <taxon>Bacteria</taxon>
        <taxon>Pseudomonadati</taxon>
        <taxon>Pseudomonadota</taxon>
        <taxon>Gammaproteobacteria</taxon>
        <taxon>Alteromonadales</taxon>
        <taxon>Shewanellaceae</taxon>
        <taxon>Shewanella</taxon>
    </lineage>
</organism>
<dbReference type="STRING" id="458817.Shal_4205"/>
<sequence length="321" mass="37248">MIDSNTQSWKQNLDQLKQQHSEIAKLVVGKKVAYIDIPLHYNVGDTLIYLGTEQFIDDHEVNVIHRAFQKNINHNKLKQADVIMLHGGGNFGDLYLKHQKLRESIVKQYPDKQIVLLPQTIFFKSKAAQEKSANIFSSHPDVTMLVRDKRSYEIAKHFSDKVMLMPDMAHSLHPLVDAREVINKDTQVKRVLNLKRKDIESSGTSNEFIKKEFDWVNMLTLSDHMLLKYFKKMQKLPILKYKLAKDWKIQSDALLFTSSNYFLQHELVHTDRLHGLILSVLLGRQVVMADNSYGKNGAYYNQWLSSNPLISMSNEQRKPTK</sequence>
<dbReference type="OrthoDB" id="5242601at2"/>
<dbReference type="GO" id="GO:0016740">
    <property type="term" value="F:transferase activity"/>
    <property type="evidence" value="ECO:0007669"/>
    <property type="project" value="UniProtKB-KW"/>
</dbReference>
<dbReference type="RefSeq" id="WP_012279249.1">
    <property type="nucleotide sequence ID" value="NC_010334.1"/>
</dbReference>
<dbReference type="Pfam" id="PF04230">
    <property type="entry name" value="PS_pyruv_trans"/>
    <property type="match status" value="1"/>
</dbReference>
<dbReference type="Proteomes" id="UP000001317">
    <property type="component" value="Chromosome"/>
</dbReference>
<feature type="domain" description="Polysaccharide pyruvyl transferase" evidence="1">
    <location>
        <begin position="42"/>
        <end position="292"/>
    </location>
</feature>
<proteinExistence type="predicted"/>
<keyword evidence="3" id="KW-1185">Reference proteome</keyword>
<name>B0TNL3_SHEHH</name>
<reference evidence="2" key="1">
    <citation type="submission" date="2008-01" db="EMBL/GenBank/DDBJ databases">
        <title>Complete sequence of Shewanella halifaxensis HAW-EB4.</title>
        <authorList>
            <consortium name="US DOE Joint Genome Institute"/>
            <person name="Copeland A."/>
            <person name="Lucas S."/>
            <person name="Lapidus A."/>
            <person name="Glavina del Rio T."/>
            <person name="Dalin E."/>
            <person name="Tice H."/>
            <person name="Bruce D."/>
            <person name="Goodwin L."/>
            <person name="Pitluck S."/>
            <person name="Sims D."/>
            <person name="Brettin T."/>
            <person name="Detter J.C."/>
            <person name="Han C."/>
            <person name="Kuske C.R."/>
            <person name="Schmutz J."/>
            <person name="Larimer F."/>
            <person name="Land M."/>
            <person name="Hauser L."/>
            <person name="Kyrpides N."/>
            <person name="Kim E."/>
            <person name="Zhao J.-S."/>
            <person name="Richardson P."/>
        </authorList>
    </citation>
    <scope>NUCLEOTIDE SEQUENCE [LARGE SCALE GENOMIC DNA]</scope>
    <source>
        <strain evidence="2">HAW-EB4</strain>
    </source>
</reference>
<dbReference type="AlphaFoldDB" id="B0TNL3"/>
<evidence type="ECO:0000313" key="3">
    <source>
        <dbReference type="Proteomes" id="UP000001317"/>
    </source>
</evidence>
<protein>
    <submittedName>
        <fullName evidence="2">Polysaccharide pyruvyl transferase</fullName>
    </submittedName>
</protein>
<dbReference type="HOGENOM" id="CLU_045699_0_0_6"/>